<keyword evidence="1 5" id="KW-0963">Cytoplasm</keyword>
<dbReference type="InterPro" id="IPR050852">
    <property type="entry name" value="Queuine_tRNA-ribosyltrfase"/>
</dbReference>
<evidence type="ECO:0000256" key="4">
    <source>
        <dbReference type="ARBA" id="ARBA00022833"/>
    </source>
</evidence>
<dbReference type="PANTHER" id="PTHR46064">
    <property type="entry name" value="QUEUINE TRNA-RIBOSYLTRANSFERASE ACCESSORY SUBUNIT 2"/>
    <property type="match status" value="1"/>
</dbReference>
<feature type="binding site" evidence="5">
    <location>
        <position position="433"/>
    </location>
    <ligand>
        <name>Zn(2+)</name>
        <dbReference type="ChEBI" id="CHEBI:29105"/>
    </ligand>
</feature>
<evidence type="ECO:0000256" key="6">
    <source>
        <dbReference type="SAM" id="MobiDB-lite"/>
    </source>
</evidence>
<feature type="domain" description="tRNA-guanine(15) transglycosylase-like" evidence="7">
    <location>
        <begin position="47"/>
        <end position="170"/>
    </location>
</feature>
<feature type="binding site" evidence="5">
    <location>
        <position position="466"/>
    </location>
    <ligand>
        <name>Zn(2+)</name>
        <dbReference type="ChEBI" id="CHEBI:29105"/>
    </ligand>
</feature>
<evidence type="ECO:0000313" key="9">
    <source>
        <dbReference type="Proteomes" id="UP001194696"/>
    </source>
</evidence>
<keyword evidence="3 5" id="KW-0479">Metal-binding</keyword>
<proteinExistence type="inferred from homology"/>
<dbReference type="Gene3D" id="3.20.20.105">
    <property type="entry name" value="Queuine tRNA-ribosyltransferase-like"/>
    <property type="match status" value="1"/>
</dbReference>
<feature type="binding site" evidence="5">
    <location>
        <position position="438"/>
    </location>
    <ligand>
        <name>Zn(2+)</name>
        <dbReference type="ChEBI" id="CHEBI:29105"/>
    </ligand>
</feature>
<comment type="subcellular location">
    <subcellularLocation>
        <location evidence="5">Cytoplasm</location>
    </subcellularLocation>
</comment>
<comment type="function">
    <text evidence="5">Non-catalytic subunit of the queuine tRNA-ribosyltransferase (TGT) that catalyzes the base-exchange of a guanine (G) residue with queuine (Q) at position 34 (anticodon wobble position) in tRNAs with GU(N) anticodons (tRNA-Asp, -Asn, -His and -Tyr), resulting in the hypermodified nucleoside queuosine (7-(((4,5-cis-dihydroxy-2-cyclopenten-1-yl)amino)methyl)-7-deazaguanosine).</text>
</comment>
<feature type="region of interest" description="Disordered" evidence="6">
    <location>
        <begin position="173"/>
        <end position="203"/>
    </location>
</feature>
<feature type="domain" description="tRNA-guanine(15) transglycosylase-like" evidence="7">
    <location>
        <begin position="285"/>
        <end position="498"/>
    </location>
</feature>
<dbReference type="InterPro" id="IPR036511">
    <property type="entry name" value="TGT-like_sf"/>
</dbReference>
<evidence type="ECO:0000256" key="5">
    <source>
        <dbReference type="HAMAP-Rule" id="MF_03043"/>
    </source>
</evidence>
<comment type="subunit">
    <text evidence="5">Heterodimer of a catalytic subunit and an accessory subunit.</text>
</comment>
<protein>
    <recommendedName>
        <fullName evidence="5">Queuine tRNA-ribosyltransferase accessory subunit 2</fullName>
    </recommendedName>
    <alternativeName>
        <fullName evidence="5">Queuine tRNA-ribosyltransferase domain-containing protein 1</fullName>
    </alternativeName>
</protein>
<organism evidence="8 9">
    <name type="scientific">Linnemannia gamsii</name>
    <dbReference type="NCBI Taxonomy" id="64522"/>
    <lineage>
        <taxon>Eukaryota</taxon>
        <taxon>Fungi</taxon>
        <taxon>Fungi incertae sedis</taxon>
        <taxon>Mucoromycota</taxon>
        <taxon>Mortierellomycotina</taxon>
        <taxon>Mortierellomycetes</taxon>
        <taxon>Mortierellales</taxon>
        <taxon>Mortierellaceae</taxon>
        <taxon>Linnemannia</taxon>
    </lineage>
</organism>
<feature type="compositionally biased region" description="Basic and acidic residues" evidence="6">
    <location>
        <begin position="556"/>
        <end position="601"/>
    </location>
</feature>
<dbReference type="InterPro" id="IPR002616">
    <property type="entry name" value="tRNA_ribo_trans-like"/>
</dbReference>
<accession>A0ABQ7JQ48</accession>
<comment type="similarity">
    <text evidence="5">Belongs to the queuine tRNA-ribosyltransferase family. QTRT2 subfamily.</text>
</comment>
<keyword evidence="9" id="KW-1185">Reference proteome</keyword>
<dbReference type="EMBL" id="JAAAIM010000961">
    <property type="protein sequence ID" value="KAG0283051.1"/>
    <property type="molecule type" value="Genomic_DNA"/>
</dbReference>
<evidence type="ECO:0000259" key="7">
    <source>
        <dbReference type="Pfam" id="PF01702"/>
    </source>
</evidence>
<evidence type="ECO:0000256" key="3">
    <source>
        <dbReference type="ARBA" id="ARBA00022723"/>
    </source>
</evidence>
<feature type="region of interest" description="Disordered" evidence="6">
    <location>
        <begin position="525"/>
        <end position="601"/>
    </location>
</feature>
<feature type="compositionally biased region" description="Low complexity" evidence="6">
    <location>
        <begin position="526"/>
        <end position="543"/>
    </location>
</feature>
<keyword evidence="2 5" id="KW-0819">tRNA processing</keyword>
<name>A0ABQ7JQ48_9FUNG</name>
<sequence length="601" mass="66534">MTQAAAPTANTATNTTISVSTTIPLSPTVKGNAHEHNHVEDNKELIKRVIETPGCFMHTVKGTVPHLTPDVMRLQGFGGVHVSIEQLLQDHQPAGFDKWPCTLSKFLNLQDMVLLCDLRDSSQYAKVPIKSDRHVAIKTHKGVRQLTLEEYLKVVRAYQPDIVATMADQIADPDFSSGSTGRGSVSDGESESQGSPSTGLGLKRVKRSVDRSLKWLDQILMDRQGMDALAADRAADEAKRRKKKGTVAGGHSLRDLENQAQEILKPDLATGNTVTAATSIPWTSVSVFAHVLGSHVEQERVRSAQETAKRDAVDGFIVDANPLQGSSKETLLSLLKVSLDHLPVEKPRMVYGLQTPEDVLRSIALGADLFDTTYPFHLTEDGKASLYSFGYDNNNISTSTSTNCTSGVATTNRWINLWDDEHANKFVPILEDCRCYACKGGRHTRAYINHLLKAHEMLATVLLMSHNMYQYSKFFSNVRQSIQDGTFEQYSASFVEQFGSEPERTGEIHAAQAIVEAALLKRNRLDGSNSNSLSSGRSSGDGDSSSDFEGDQGAMSKKDRAEARRKLKEQERHERKEKNRVEGLKRKEEKQQRLTNETREP</sequence>
<dbReference type="SUPFAM" id="SSF51713">
    <property type="entry name" value="tRNA-guanine transglycosylase"/>
    <property type="match status" value="1"/>
</dbReference>
<evidence type="ECO:0000313" key="8">
    <source>
        <dbReference type="EMBL" id="KAG0283051.1"/>
    </source>
</evidence>
<comment type="cofactor">
    <cofactor evidence="5">
        <name>Zn(2+)</name>
        <dbReference type="ChEBI" id="CHEBI:29105"/>
    </cofactor>
    <text evidence="5">Binds 1 zinc ion per subunit.</text>
</comment>
<keyword evidence="4 5" id="KW-0862">Zinc</keyword>
<dbReference type="NCBIfam" id="TIGR00449">
    <property type="entry name" value="tgt_general"/>
    <property type="match status" value="1"/>
</dbReference>
<feature type="binding site" evidence="5">
    <location>
        <position position="435"/>
    </location>
    <ligand>
        <name>Zn(2+)</name>
        <dbReference type="ChEBI" id="CHEBI:29105"/>
    </ligand>
</feature>
<dbReference type="HAMAP" id="MF_03043">
    <property type="entry name" value="QTRT2"/>
    <property type="match status" value="1"/>
</dbReference>
<dbReference type="Proteomes" id="UP001194696">
    <property type="component" value="Unassembled WGS sequence"/>
</dbReference>
<comment type="caution">
    <text evidence="8">The sequence shown here is derived from an EMBL/GenBank/DDBJ whole genome shotgun (WGS) entry which is preliminary data.</text>
</comment>
<dbReference type="Pfam" id="PF01702">
    <property type="entry name" value="TGT"/>
    <property type="match status" value="2"/>
</dbReference>
<evidence type="ECO:0000256" key="1">
    <source>
        <dbReference type="ARBA" id="ARBA00022490"/>
    </source>
</evidence>
<dbReference type="InterPro" id="IPR028592">
    <property type="entry name" value="QTRTD1"/>
</dbReference>
<gene>
    <name evidence="8" type="primary">QTRTD1_2</name>
    <name evidence="8" type="ORF">BGZ96_012585</name>
</gene>
<dbReference type="PANTHER" id="PTHR46064:SF1">
    <property type="entry name" value="QUEUINE TRNA-RIBOSYLTRANSFERASE ACCESSORY SUBUNIT 2"/>
    <property type="match status" value="1"/>
</dbReference>
<reference evidence="8 9" key="1">
    <citation type="journal article" date="2020" name="Fungal Divers.">
        <title>Resolving the Mortierellaceae phylogeny through synthesis of multi-gene phylogenetics and phylogenomics.</title>
        <authorList>
            <person name="Vandepol N."/>
            <person name="Liber J."/>
            <person name="Desiro A."/>
            <person name="Na H."/>
            <person name="Kennedy M."/>
            <person name="Barry K."/>
            <person name="Grigoriev I.V."/>
            <person name="Miller A.N."/>
            <person name="O'Donnell K."/>
            <person name="Stajich J.E."/>
            <person name="Bonito G."/>
        </authorList>
    </citation>
    <scope>NUCLEOTIDE SEQUENCE [LARGE SCALE GENOMIC DNA]</scope>
    <source>
        <strain evidence="8 9">AD045</strain>
    </source>
</reference>
<evidence type="ECO:0000256" key="2">
    <source>
        <dbReference type="ARBA" id="ARBA00022694"/>
    </source>
</evidence>